<evidence type="ECO:0000256" key="1">
    <source>
        <dbReference type="ARBA" id="ARBA00004651"/>
    </source>
</evidence>
<gene>
    <name evidence="9" type="ORF">EDD57_102111</name>
</gene>
<dbReference type="PANTHER" id="PTHR14969:SF62">
    <property type="entry name" value="DECAPRENYLPHOSPHORYL-5-PHOSPHORIBOSE PHOSPHATASE RV3807C-RELATED"/>
    <property type="match status" value="1"/>
</dbReference>
<sequence>MELGNMSRLATWVARSDEALVAYVNRHWKCRVLDVLLPRFTHLGGATATIGFLVAWYICLEEDTEMWALPGLLALGVSHLIVQILKWLLPRIRPHLKHEYLHAFPNSLTDYSFPSGHTTAAFAVATTFCLYDAMLIFLLIPIAIIVGYSRIYLALHYPTDVFIGSVIGSMTAYVFVEILPLLHL</sequence>
<accession>A0A4R2S2H5</accession>
<evidence type="ECO:0000256" key="4">
    <source>
        <dbReference type="ARBA" id="ARBA00022801"/>
    </source>
</evidence>
<feature type="transmembrane region" description="Helical" evidence="7">
    <location>
        <begin position="70"/>
        <end position="89"/>
    </location>
</feature>
<keyword evidence="4" id="KW-0378">Hydrolase</keyword>
<evidence type="ECO:0000256" key="7">
    <source>
        <dbReference type="SAM" id="Phobius"/>
    </source>
</evidence>
<dbReference type="Pfam" id="PF01569">
    <property type="entry name" value="PAP2"/>
    <property type="match status" value="1"/>
</dbReference>
<dbReference type="CDD" id="cd01610">
    <property type="entry name" value="PAP2_like"/>
    <property type="match status" value="1"/>
</dbReference>
<keyword evidence="5 7" id="KW-1133">Transmembrane helix</keyword>
<dbReference type="PANTHER" id="PTHR14969">
    <property type="entry name" value="SPHINGOSINE-1-PHOSPHATE PHOSPHOHYDROLASE"/>
    <property type="match status" value="1"/>
</dbReference>
<organism evidence="9 10">
    <name type="scientific">Baia soyae</name>
    <dbReference type="NCBI Taxonomy" id="1544746"/>
    <lineage>
        <taxon>Bacteria</taxon>
        <taxon>Bacillati</taxon>
        <taxon>Bacillota</taxon>
        <taxon>Bacilli</taxon>
        <taxon>Bacillales</taxon>
        <taxon>Thermoactinomycetaceae</taxon>
        <taxon>Baia</taxon>
    </lineage>
</organism>
<dbReference type="GO" id="GO:0016787">
    <property type="term" value="F:hydrolase activity"/>
    <property type="evidence" value="ECO:0007669"/>
    <property type="project" value="UniProtKB-KW"/>
</dbReference>
<dbReference type="Gene3D" id="1.20.144.10">
    <property type="entry name" value="Phosphatidic acid phosphatase type 2/haloperoxidase"/>
    <property type="match status" value="1"/>
</dbReference>
<evidence type="ECO:0000313" key="9">
    <source>
        <dbReference type="EMBL" id="TCP70469.1"/>
    </source>
</evidence>
<evidence type="ECO:0000259" key="8">
    <source>
        <dbReference type="SMART" id="SM00014"/>
    </source>
</evidence>
<name>A0A4R2S2H5_9BACL</name>
<dbReference type="InterPro" id="IPR036938">
    <property type="entry name" value="PAP2/HPO_sf"/>
</dbReference>
<keyword evidence="2" id="KW-1003">Cell membrane</keyword>
<keyword evidence="10" id="KW-1185">Reference proteome</keyword>
<dbReference type="RefSeq" id="WP_131847601.1">
    <property type="nucleotide sequence ID" value="NZ_SLXV01000002.1"/>
</dbReference>
<reference evidence="9 10" key="1">
    <citation type="submission" date="2019-03" db="EMBL/GenBank/DDBJ databases">
        <title>Genomic Encyclopedia of Type Strains, Phase IV (KMG-IV): sequencing the most valuable type-strain genomes for metagenomic binning, comparative biology and taxonomic classification.</title>
        <authorList>
            <person name="Goeker M."/>
        </authorList>
    </citation>
    <scope>NUCLEOTIDE SEQUENCE [LARGE SCALE GENOMIC DNA]</scope>
    <source>
        <strain evidence="9 10">DSM 46831</strain>
    </source>
</reference>
<proteinExistence type="predicted"/>
<feature type="transmembrane region" description="Helical" evidence="7">
    <location>
        <begin position="36"/>
        <end position="58"/>
    </location>
</feature>
<dbReference type="InterPro" id="IPR000326">
    <property type="entry name" value="PAP2/HPO"/>
</dbReference>
<keyword evidence="6 7" id="KW-0472">Membrane</keyword>
<dbReference type="SMART" id="SM00014">
    <property type="entry name" value="acidPPc"/>
    <property type="match status" value="1"/>
</dbReference>
<evidence type="ECO:0000256" key="6">
    <source>
        <dbReference type="ARBA" id="ARBA00023136"/>
    </source>
</evidence>
<evidence type="ECO:0000256" key="2">
    <source>
        <dbReference type="ARBA" id="ARBA00022475"/>
    </source>
</evidence>
<evidence type="ECO:0000313" key="10">
    <source>
        <dbReference type="Proteomes" id="UP000294746"/>
    </source>
</evidence>
<dbReference type="Proteomes" id="UP000294746">
    <property type="component" value="Unassembled WGS sequence"/>
</dbReference>
<protein>
    <submittedName>
        <fullName evidence="9">Undecaprenyl-diphosphatase</fullName>
    </submittedName>
</protein>
<feature type="domain" description="Phosphatidic acid phosphatase type 2/haloperoxidase" evidence="8">
    <location>
        <begin position="69"/>
        <end position="176"/>
    </location>
</feature>
<feature type="transmembrane region" description="Helical" evidence="7">
    <location>
        <begin position="135"/>
        <end position="155"/>
    </location>
</feature>
<dbReference type="EMBL" id="SLXV01000002">
    <property type="protein sequence ID" value="TCP70469.1"/>
    <property type="molecule type" value="Genomic_DNA"/>
</dbReference>
<comment type="caution">
    <text evidence="9">The sequence shown here is derived from an EMBL/GenBank/DDBJ whole genome shotgun (WGS) entry which is preliminary data.</text>
</comment>
<feature type="transmembrane region" description="Helical" evidence="7">
    <location>
        <begin position="161"/>
        <end position="182"/>
    </location>
</feature>
<dbReference type="AlphaFoldDB" id="A0A4R2S2H5"/>
<evidence type="ECO:0000256" key="3">
    <source>
        <dbReference type="ARBA" id="ARBA00022692"/>
    </source>
</evidence>
<dbReference type="OrthoDB" id="9789113at2"/>
<keyword evidence="3 7" id="KW-0812">Transmembrane</keyword>
<dbReference type="SUPFAM" id="SSF48317">
    <property type="entry name" value="Acid phosphatase/Vanadium-dependent haloperoxidase"/>
    <property type="match status" value="1"/>
</dbReference>
<dbReference type="GO" id="GO:0005886">
    <property type="term" value="C:plasma membrane"/>
    <property type="evidence" value="ECO:0007669"/>
    <property type="project" value="UniProtKB-SubCell"/>
</dbReference>
<comment type="subcellular location">
    <subcellularLocation>
        <location evidence="1">Cell membrane</location>
        <topology evidence="1">Multi-pass membrane protein</topology>
    </subcellularLocation>
</comment>
<evidence type="ECO:0000256" key="5">
    <source>
        <dbReference type="ARBA" id="ARBA00022989"/>
    </source>
</evidence>